<evidence type="ECO:0000313" key="2">
    <source>
        <dbReference type="Proteomes" id="UP001174205"/>
    </source>
</evidence>
<accession>A0ABT8JA99</accession>
<dbReference type="RefSeq" id="WP_301246707.1">
    <property type="nucleotide sequence ID" value="NZ_JAROCD010000005.1"/>
</dbReference>
<organism evidence="1 2">
    <name type="scientific">Paenibacillus vandeheii</name>
    <dbReference type="NCBI Taxonomy" id="3035917"/>
    <lineage>
        <taxon>Bacteria</taxon>
        <taxon>Bacillati</taxon>
        <taxon>Bacillota</taxon>
        <taxon>Bacilli</taxon>
        <taxon>Bacillales</taxon>
        <taxon>Paenibacillaceae</taxon>
        <taxon>Paenibacillus</taxon>
    </lineage>
</organism>
<keyword evidence="2" id="KW-1185">Reference proteome</keyword>
<protein>
    <recommendedName>
        <fullName evidence="3">Phage protein</fullName>
    </recommendedName>
</protein>
<evidence type="ECO:0008006" key="3">
    <source>
        <dbReference type="Google" id="ProtNLM"/>
    </source>
</evidence>
<dbReference type="Proteomes" id="UP001174205">
    <property type="component" value="Unassembled WGS sequence"/>
</dbReference>
<gene>
    <name evidence="1" type="ORF">P5G61_12395</name>
</gene>
<reference evidence="1" key="1">
    <citation type="submission" date="2023-03" db="EMBL/GenBank/DDBJ databases">
        <title>MT1 and MT2 Draft Genomes of Novel Species.</title>
        <authorList>
            <person name="Venkateswaran K."/>
        </authorList>
    </citation>
    <scope>NUCLEOTIDE SEQUENCE</scope>
    <source>
        <strain evidence="1">F6_3S_P_1C</strain>
    </source>
</reference>
<proteinExistence type="predicted"/>
<dbReference type="EMBL" id="JAROCD010000005">
    <property type="protein sequence ID" value="MDN4602029.1"/>
    <property type="molecule type" value="Genomic_DNA"/>
</dbReference>
<sequence length="204" mass="22880">MLSIFNEHNGVSPVGQDFIWVGEYDDGTYLSEFNFDTQEENSFYDIQRDRLIRFGVMGHGSKFFFESDGVFNLDGIGIEVIYKDGDKEYNLTGHSGKFNDVITYKDAESTVNFASGRGGTITDTTITQYNFGYKSVIEIDGITFQFKATCKIPFGEPLHINFWLVADQKMDGVLLIKKNNRIATELKAPLRKGVGGEVNFGLSS</sequence>
<evidence type="ECO:0000313" key="1">
    <source>
        <dbReference type="EMBL" id="MDN4602029.1"/>
    </source>
</evidence>
<comment type="caution">
    <text evidence="1">The sequence shown here is derived from an EMBL/GenBank/DDBJ whole genome shotgun (WGS) entry which is preliminary data.</text>
</comment>
<name>A0ABT8JA99_9BACL</name>